<dbReference type="Proteomes" id="UP001464923">
    <property type="component" value="Unassembled WGS sequence"/>
</dbReference>
<proteinExistence type="predicted"/>
<comment type="caution">
    <text evidence="1">The sequence shown here is derived from an EMBL/GenBank/DDBJ whole genome shotgun (WGS) entry which is preliminary data.</text>
</comment>
<dbReference type="InterPro" id="IPR013328">
    <property type="entry name" value="6PGD_dom2"/>
</dbReference>
<dbReference type="RefSeq" id="WP_345644609.1">
    <property type="nucleotide sequence ID" value="NZ_BAABLY010000025.1"/>
</dbReference>
<sequence>MNKIGVVGCGLMGAGTAPPPLLARMVEAGLPGNKSGRGFHSYT</sequence>
<accession>A0ABV1K0V0</accession>
<protein>
    <recommendedName>
        <fullName evidence="3">6-phosphogluconate dehydrogenase NADP-binding domain-containing protein</fullName>
    </recommendedName>
</protein>
<evidence type="ECO:0000313" key="2">
    <source>
        <dbReference type="Proteomes" id="UP001464923"/>
    </source>
</evidence>
<evidence type="ECO:0000313" key="1">
    <source>
        <dbReference type="EMBL" id="MEQ3540763.1"/>
    </source>
</evidence>
<keyword evidence="2" id="KW-1185">Reference proteome</keyword>
<dbReference type="SUPFAM" id="SSF48179">
    <property type="entry name" value="6-phosphogluconate dehydrogenase C-terminal domain-like"/>
    <property type="match status" value="1"/>
</dbReference>
<reference evidence="1 2" key="1">
    <citation type="submission" date="2024-03" db="EMBL/GenBank/DDBJ databases">
        <title>Draft genome sequence of Pseudonocardia tropica JCM 19149.</title>
        <authorList>
            <person name="Butdee W."/>
            <person name="Duangmal K."/>
        </authorList>
    </citation>
    <scope>NUCLEOTIDE SEQUENCE [LARGE SCALE GENOMIC DNA]</scope>
    <source>
        <strain evidence="1 2">JCM 19149</strain>
    </source>
</reference>
<name>A0ABV1K0V0_9PSEU</name>
<organism evidence="1 2">
    <name type="scientific">Pseudonocardia tropica</name>
    <dbReference type="NCBI Taxonomy" id="681289"/>
    <lineage>
        <taxon>Bacteria</taxon>
        <taxon>Bacillati</taxon>
        <taxon>Actinomycetota</taxon>
        <taxon>Actinomycetes</taxon>
        <taxon>Pseudonocardiales</taxon>
        <taxon>Pseudonocardiaceae</taxon>
        <taxon>Pseudonocardia</taxon>
    </lineage>
</organism>
<evidence type="ECO:0008006" key="3">
    <source>
        <dbReference type="Google" id="ProtNLM"/>
    </source>
</evidence>
<dbReference type="EMBL" id="JBEDNP010000010">
    <property type="protein sequence ID" value="MEQ3540763.1"/>
    <property type="molecule type" value="Genomic_DNA"/>
</dbReference>
<dbReference type="InterPro" id="IPR008927">
    <property type="entry name" value="6-PGluconate_DH-like_C_sf"/>
</dbReference>
<dbReference type="Gene3D" id="1.10.1040.10">
    <property type="entry name" value="N-(1-d-carboxylethyl)-l-norvaline Dehydrogenase, domain 2"/>
    <property type="match status" value="1"/>
</dbReference>
<gene>
    <name evidence="1" type="ORF">WHI96_18295</name>
</gene>